<gene>
    <name evidence="1" type="ORF">FOMPIDRAFT_88442</name>
</gene>
<organism evidence="1 2">
    <name type="scientific">Fomitopsis schrenkii</name>
    <name type="common">Brown rot fungus</name>
    <dbReference type="NCBI Taxonomy" id="2126942"/>
    <lineage>
        <taxon>Eukaryota</taxon>
        <taxon>Fungi</taxon>
        <taxon>Dikarya</taxon>
        <taxon>Basidiomycota</taxon>
        <taxon>Agaricomycotina</taxon>
        <taxon>Agaricomycetes</taxon>
        <taxon>Polyporales</taxon>
        <taxon>Fomitopsis</taxon>
    </lineage>
</organism>
<dbReference type="AlphaFoldDB" id="S8FB78"/>
<dbReference type="InParanoid" id="S8FB78"/>
<keyword evidence="2" id="KW-1185">Reference proteome</keyword>
<sequence length="81" mass="8764">MSDHFRPPAIVSTSPDTVQRDVGSFQDAALGALFVGGKLAFPKVTSNTLAYINFALYEKSLNLTTTSSCRLTGFERGRHIA</sequence>
<protein>
    <submittedName>
        <fullName evidence="1">Uncharacterized protein</fullName>
    </submittedName>
</protein>
<reference evidence="1 2" key="1">
    <citation type="journal article" date="2012" name="Science">
        <title>The Paleozoic origin of enzymatic lignin decomposition reconstructed from 31 fungal genomes.</title>
        <authorList>
            <person name="Floudas D."/>
            <person name="Binder M."/>
            <person name="Riley R."/>
            <person name="Barry K."/>
            <person name="Blanchette R.A."/>
            <person name="Henrissat B."/>
            <person name="Martinez A.T."/>
            <person name="Otillar R."/>
            <person name="Spatafora J.W."/>
            <person name="Yadav J.S."/>
            <person name="Aerts A."/>
            <person name="Benoit I."/>
            <person name="Boyd A."/>
            <person name="Carlson A."/>
            <person name="Copeland A."/>
            <person name="Coutinho P.M."/>
            <person name="de Vries R.P."/>
            <person name="Ferreira P."/>
            <person name="Findley K."/>
            <person name="Foster B."/>
            <person name="Gaskell J."/>
            <person name="Glotzer D."/>
            <person name="Gorecki P."/>
            <person name="Heitman J."/>
            <person name="Hesse C."/>
            <person name="Hori C."/>
            <person name="Igarashi K."/>
            <person name="Jurgens J.A."/>
            <person name="Kallen N."/>
            <person name="Kersten P."/>
            <person name="Kohler A."/>
            <person name="Kuees U."/>
            <person name="Kumar T.K.A."/>
            <person name="Kuo A."/>
            <person name="LaButti K."/>
            <person name="Larrondo L.F."/>
            <person name="Lindquist E."/>
            <person name="Ling A."/>
            <person name="Lombard V."/>
            <person name="Lucas S."/>
            <person name="Lundell T."/>
            <person name="Martin R."/>
            <person name="McLaughlin D.J."/>
            <person name="Morgenstern I."/>
            <person name="Morin E."/>
            <person name="Murat C."/>
            <person name="Nagy L.G."/>
            <person name="Nolan M."/>
            <person name="Ohm R.A."/>
            <person name="Patyshakuliyeva A."/>
            <person name="Rokas A."/>
            <person name="Ruiz-Duenas F.J."/>
            <person name="Sabat G."/>
            <person name="Salamov A."/>
            <person name="Samejima M."/>
            <person name="Schmutz J."/>
            <person name="Slot J.C."/>
            <person name="St John F."/>
            <person name="Stenlid J."/>
            <person name="Sun H."/>
            <person name="Sun S."/>
            <person name="Syed K."/>
            <person name="Tsang A."/>
            <person name="Wiebenga A."/>
            <person name="Young D."/>
            <person name="Pisabarro A."/>
            <person name="Eastwood D.C."/>
            <person name="Martin F."/>
            <person name="Cullen D."/>
            <person name="Grigoriev I.V."/>
            <person name="Hibbett D.S."/>
        </authorList>
    </citation>
    <scope>NUCLEOTIDE SEQUENCE</scope>
    <source>
        <strain evidence="2">FP-58527</strain>
    </source>
</reference>
<proteinExistence type="predicted"/>
<dbReference type="EMBL" id="KE504200">
    <property type="protein sequence ID" value="EPS95804.1"/>
    <property type="molecule type" value="Genomic_DNA"/>
</dbReference>
<dbReference type="Proteomes" id="UP000015241">
    <property type="component" value="Unassembled WGS sequence"/>
</dbReference>
<evidence type="ECO:0000313" key="1">
    <source>
        <dbReference type="EMBL" id="EPS95804.1"/>
    </source>
</evidence>
<evidence type="ECO:0000313" key="2">
    <source>
        <dbReference type="Proteomes" id="UP000015241"/>
    </source>
</evidence>
<dbReference type="HOGENOM" id="CLU_2573927_0_0_1"/>
<name>S8FB78_FOMSC</name>
<accession>S8FB78</accession>